<dbReference type="EMBL" id="JAWDIT010000002">
    <property type="protein sequence ID" value="MDU0345229.1"/>
    <property type="molecule type" value="Genomic_DNA"/>
</dbReference>
<dbReference type="Proteomes" id="UP001261125">
    <property type="component" value="Unassembled WGS sequence"/>
</dbReference>
<evidence type="ECO:0000313" key="3">
    <source>
        <dbReference type="EMBL" id="MDU0345229.1"/>
    </source>
</evidence>
<keyword evidence="2" id="KW-0472">Membrane</keyword>
<dbReference type="RefSeq" id="WP_316003845.1">
    <property type="nucleotide sequence ID" value="NZ_JAWDIT010000002.1"/>
</dbReference>
<comment type="caution">
    <text evidence="3">The sequence shown here is derived from an EMBL/GenBank/DDBJ whole genome shotgun (WGS) entry which is preliminary data.</text>
</comment>
<feature type="region of interest" description="Disordered" evidence="1">
    <location>
        <begin position="40"/>
        <end position="82"/>
    </location>
</feature>
<proteinExistence type="predicted"/>
<name>A0ABU3SKH5_9MICO</name>
<feature type="compositionally biased region" description="Basic and acidic residues" evidence="1">
    <location>
        <begin position="71"/>
        <end position="82"/>
    </location>
</feature>
<organism evidence="3 4">
    <name type="scientific">Microbacterium phycohabitans</name>
    <dbReference type="NCBI Taxonomy" id="3075993"/>
    <lineage>
        <taxon>Bacteria</taxon>
        <taxon>Bacillati</taxon>
        <taxon>Actinomycetota</taxon>
        <taxon>Actinomycetes</taxon>
        <taxon>Micrococcales</taxon>
        <taxon>Microbacteriaceae</taxon>
        <taxon>Microbacterium</taxon>
    </lineage>
</organism>
<sequence length="243" mass="25471">MSADDVELRRLRERVYGGTGDPPTPDEIARLGALEDVLRRDAVRAPHAPAPKAPSPAVPAPARPAPAAIDEADRPEGRDADPHRPRVFSLIVGVVAALALLGAGYAAGVASPAFVAASATPSPSASPRFPELTFPQTDDDVITAQLIDDSGIDPTTTRYIAVVRGFRVYLAKRERGEGSCVVTFVDADDEPWAAGCTTGGPFDDAAVFGIDQHLSIAIGDTSRMTITGTPVRLSESVTAYITE</sequence>
<accession>A0ABU3SKH5</accession>
<evidence type="ECO:0000256" key="1">
    <source>
        <dbReference type="SAM" id="MobiDB-lite"/>
    </source>
</evidence>
<evidence type="ECO:0000256" key="2">
    <source>
        <dbReference type="SAM" id="Phobius"/>
    </source>
</evidence>
<feature type="compositionally biased region" description="Pro residues" evidence="1">
    <location>
        <begin position="48"/>
        <end position="64"/>
    </location>
</feature>
<protein>
    <submittedName>
        <fullName evidence="3">Uncharacterized protein</fullName>
    </submittedName>
</protein>
<feature type="transmembrane region" description="Helical" evidence="2">
    <location>
        <begin position="87"/>
        <end position="108"/>
    </location>
</feature>
<keyword evidence="2" id="KW-1133">Transmembrane helix</keyword>
<evidence type="ECO:0000313" key="4">
    <source>
        <dbReference type="Proteomes" id="UP001261125"/>
    </source>
</evidence>
<keyword evidence="4" id="KW-1185">Reference proteome</keyword>
<gene>
    <name evidence="3" type="ORF">RWH44_05885</name>
</gene>
<reference evidence="3 4" key="1">
    <citation type="submission" date="2023-09" db="EMBL/GenBank/DDBJ databases">
        <title>Microbacterium fusihabitans sp. nov., Microbacterium phycihabitans sp. nov., and Microbacterium cervinum sp. nov., isolated from dried seaweeds of beach.</title>
        <authorList>
            <person name="Lee S.D."/>
        </authorList>
    </citation>
    <scope>NUCLEOTIDE SEQUENCE [LARGE SCALE GENOMIC DNA]</scope>
    <source>
        <strain evidence="3 4">KSW2-29</strain>
    </source>
</reference>
<keyword evidence="2" id="KW-0812">Transmembrane</keyword>